<dbReference type="VEuPathDB" id="FungiDB:BO80DRAFT_497580"/>
<evidence type="ECO:0000256" key="3">
    <source>
        <dbReference type="ARBA" id="ARBA00022643"/>
    </source>
</evidence>
<comment type="cofactor">
    <cofactor evidence="1">
        <name>FMN</name>
        <dbReference type="ChEBI" id="CHEBI:58210"/>
    </cofactor>
</comment>
<evidence type="ECO:0000313" key="7">
    <source>
        <dbReference type="Proteomes" id="UP000249402"/>
    </source>
</evidence>
<dbReference type="SUPFAM" id="SSF50475">
    <property type="entry name" value="FMN-binding split barrel"/>
    <property type="match status" value="1"/>
</dbReference>
<keyword evidence="3" id="KW-0288">FMN</keyword>
<proteinExistence type="inferred from homology"/>
<evidence type="ECO:0000256" key="4">
    <source>
        <dbReference type="ARBA" id="ARBA00038054"/>
    </source>
</evidence>
<dbReference type="RefSeq" id="XP_025570029.1">
    <property type="nucleotide sequence ID" value="XM_025724085.1"/>
</dbReference>
<sequence>MTQSPYPNWTYGQGVPNHTSKAHHEIDPYAPDHPMVNNYRLLVSGIAPPAPSASSAPSRATEKTSNLAPFSYFQVVEHDPPTFIVGFSSRPGPVKDTYRNLKETGGCWSGRFQACRKRRVRRLGLRGCRSRVFSVEGKVVVIKEFEAHEPGMSAPAVVLIRATRFWMQEGAVDAEFSHIELEKLRPVAQLGGVAYGRITETFERPRKRWEDEIERSELRELKEQQD</sequence>
<dbReference type="EMBL" id="KZ824487">
    <property type="protein sequence ID" value="RAK95701.1"/>
    <property type="molecule type" value="Genomic_DNA"/>
</dbReference>
<evidence type="ECO:0000256" key="2">
    <source>
        <dbReference type="ARBA" id="ARBA00022630"/>
    </source>
</evidence>
<reference evidence="6 7" key="1">
    <citation type="submission" date="2018-02" db="EMBL/GenBank/DDBJ databases">
        <title>The genomes of Aspergillus section Nigri reveals drivers in fungal speciation.</title>
        <authorList>
            <consortium name="DOE Joint Genome Institute"/>
            <person name="Vesth T.C."/>
            <person name="Nybo J."/>
            <person name="Theobald S."/>
            <person name="Brandl J."/>
            <person name="Frisvad J.C."/>
            <person name="Nielsen K.F."/>
            <person name="Lyhne E.K."/>
            <person name="Kogle M.E."/>
            <person name="Kuo A."/>
            <person name="Riley R."/>
            <person name="Clum A."/>
            <person name="Nolan M."/>
            <person name="Lipzen A."/>
            <person name="Salamov A."/>
            <person name="Henrissat B."/>
            <person name="Wiebenga A."/>
            <person name="De vries R.P."/>
            <person name="Grigoriev I.V."/>
            <person name="Mortensen U.H."/>
            <person name="Andersen M.R."/>
            <person name="Baker S.E."/>
        </authorList>
    </citation>
    <scope>NUCLEOTIDE SEQUENCE [LARGE SCALE GENOMIC DNA]</scope>
    <source>
        <strain evidence="6 7">CBS 121593</strain>
    </source>
</reference>
<dbReference type="OrthoDB" id="10250990at2759"/>
<dbReference type="Gene3D" id="2.30.110.10">
    <property type="entry name" value="Electron Transport, Fmn-binding Protein, Chain A"/>
    <property type="match status" value="2"/>
</dbReference>
<feature type="region of interest" description="Disordered" evidence="5">
    <location>
        <begin position="1"/>
        <end position="23"/>
    </location>
</feature>
<dbReference type="PANTHER" id="PTHR33798:SF5">
    <property type="entry name" value="FLAVIN REDUCTASE LIKE DOMAIN-CONTAINING PROTEIN"/>
    <property type="match status" value="1"/>
</dbReference>
<dbReference type="STRING" id="1448316.A0A395GJN7"/>
<feature type="compositionally biased region" description="Polar residues" evidence="5">
    <location>
        <begin position="1"/>
        <end position="19"/>
    </location>
</feature>
<evidence type="ECO:0000256" key="1">
    <source>
        <dbReference type="ARBA" id="ARBA00001917"/>
    </source>
</evidence>
<keyword evidence="7" id="KW-1185">Reference proteome</keyword>
<comment type="similarity">
    <text evidence="4">Belongs to the flavoredoxin family.</text>
</comment>
<dbReference type="InterPro" id="IPR012349">
    <property type="entry name" value="Split_barrel_FMN-bd"/>
</dbReference>
<gene>
    <name evidence="6" type="ORF">BO80DRAFT_497580</name>
</gene>
<protein>
    <recommendedName>
        <fullName evidence="8">Flavin reductase like domain-containing protein</fullName>
    </recommendedName>
</protein>
<evidence type="ECO:0000313" key="6">
    <source>
        <dbReference type="EMBL" id="RAK95701.1"/>
    </source>
</evidence>
<evidence type="ECO:0000256" key="5">
    <source>
        <dbReference type="SAM" id="MobiDB-lite"/>
    </source>
</evidence>
<organism evidence="6 7">
    <name type="scientific">Aspergillus ibericus CBS 121593</name>
    <dbReference type="NCBI Taxonomy" id="1448316"/>
    <lineage>
        <taxon>Eukaryota</taxon>
        <taxon>Fungi</taxon>
        <taxon>Dikarya</taxon>
        <taxon>Ascomycota</taxon>
        <taxon>Pezizomycotina</taxon>
        <taxon>Eurotiomycetes</taxon>
        <taxon>Eurotiomycetidae</taxon>
        <taxon>Eurotiales</taxon>
        <taxon>Aspergillaceae</taxon>
        <taxon>Aspergillus</taxon>
        <taxon>Aspergillus subgen. Circumdati</taxon>
    </lineage>
</organism>
<dbReference type="GeneID" id="37228950"/>
<dbReference type="Proteomes" id="UP000249402">
    <property type="component" value="Unassembled WGS sequence"/>
</dbReference>
<name>A0A395GJN7_9EURO</name>
<dbReference type="PANTHER" id="PTHR33798">
    <property type="entry name" value="FLAVOPROTEIN OXYGENASE"/>
    <property type="match status" value="1"/>
</dbReference>
<dbReference type="AlphaFoldDB" id="A0A395GJN7"/>
<keyword evidence="2" id="KW-0285">Flavoprotein</keyword>
<accession>A0A395GJN7</accession>
<evidence type="ECO:0008006" key="8">
    <source>
        <dbReference type="Google" id="ProtNLM"/>
    </source>
</evidence>